<feature type="region of interest" description="Disordered" evidence="1">
    <location>
        <begin position="1"/>
        <end position="67"/>
    </location>
</feature>
<name>A0AAJ0D993_9PEZI</name>
<evidence type="ECO:0000313" key="2">
    <source>
        <dbReference type="EMBL" id="KAK3049365.1"/>
    </source>
</evidence>
<gene>
    <name evidence="2" type="ORF">LTR09_009284</name>
</gene>
<evidence type="ECO:0000313" key="3">
    <source>
        <dbReference type="Proteomes" id="UP001271007"/>
    </source>
</evidence>
<proteinExistence type="predicted"/>
<feature type="compositionally biased region" description="Basic and acidic residues" evidence="1">
    <location>
        <begin position="51"/>
        <end position="67"/>
    </location>
</feature>
<dbReference type="EMBL" id="JAWDJX010000040">
    <property type="protein sequence ID" value="KAK3049365.1"/>
    <property type="molecule type" value="Genomic_DNA"/>
</dbReference>
<sequence>MAPVQSTTTEPSTSPKRRHSAVDTEGEMTLDATPSSKRSRRHCSGGNSGTMKEKVEPAAKEQSAEEPTIPRDAGKHIAKYLVRQSGEIETDKIETTAITNCWEKNTRLSLRMMDFGARHTARLGDDEQAGTWLPVEILLAISNKLDPADKVCLALTCRHLFSLLDYQLADLRNVEKAMTYTGNFMPKYKQLASALNVQRVLVTERTDWSNYQKLIPAESNTMLACASCLMLHPRDLFSAAERQTAPLSRICRAAAAPFALREDTLSYVQLKKYRQDFLVENTTSQPPSGWDTISSECSHNTEPTHEHDKTLCLSLQIGRETSKIRWFRDLVPWEPGMIRRLPGTNRREMSISAIVAVLKRLQLSKQLGKVCAHMDVEAQEASKALAGANDVDEPMEHKCEECGMGWYFKWRKWTDQQSGWTSIGGKLQLVMMRPLKWVADPWCEEWLQHVEGGEGLSKKFEQVTGRPLGNGEWQKCAS</sequence>
<protein>
    <recommendedName>
        <fullName evidence="4">F-box domain-containing protein</fullName>
    </recommendedName>
</protein>
<comment type="caution">
    <text evidence="2">The sequence shown here is derived from an EMBL/GenBank/DDBJ whole genome shotgun (WGS) entry which is preliminary data.</text>
</comment>
<organism evidence="2 3">
    <name type="scientific">Extremus antarcticus</name>
    <dbReference type="NCBI Taxonomy" id="702011"/>
    <lineage>
        <taxon>Eukaryota</taxon>
        <taxon>Fungi</taxon>
        <taxon>Dikarya</taxon>
        <taxon>Ascomycota</taxon>
        <taxon>Pezizomycotina</taxon>
        <taxon>Dothideomycetes</taxon>
        <taxon>Dothideomycetidae</taxon>
        <taxon>Mycosphaerellales</taxon>
        <taxon>Extremaceae</taxon>
        <taxon>Extremus</taxon>
    </lineage>
</organism>
<dbReference type="SUPFAM" id="SSF81383">
    <property type="entry name" value="F-box domain"/>
    <property type="match status" value="1"/>
</dbReference>
<evidence type="ECO:0000256" key="1">
    <source>
        <dbReference type="SAM" id="MobiDB-lite"/>
    </source>
</evidence>
<dbReference type="InterPro" id="IPR036047">
    <property type="entry name" value="F-box-like_dom_sf"/>
</dbReference>
<evidence type="ECO:0008006" key="4">
    <source>
        <dbReference type="Google" id="ProtNLM"/>
    </source>
</evidence>
<dbReference type="AlphaFoldDB" id="A0AAJ0D993"/>
<dbReference type="Proteomes" id="UP001271007">
    <property type="component" value="Unassembled WGS sequence"/>
</dbReference>
<feature type="compositionally biased region" description="Polar residues" evidence="1">
    <location>
        <begin position="1"/>
        <end position="14"/>
    </location>
</feature>
<reference evidence="2" key="1">
    <citation type="submission" date="2023-04" db="EMBL/GenBank/DDBJ databases">
        <title>Black Yeasts Isolated from many extreme environments.</title>
        <authorList>
            <person name="Coleine C."/>
            <person name="Stajich J.E."/>
            <person name="Selbmann L."/>
        </authorList>
    </citation>
    <scope>NUCLEOTIDE SEQUENCE</scope>
    <source>
        <strain evidence="2">CCFEE 5312</strain>
    </source>
</reference>
<dbReference type="CDD" id="cd09917">
    <property type="entry name" value="F-box_SF"/>
    <property type="match status" value="1"/>
</dbReference>
<keyword evidence="3" id="KW-1185">Reference proteome</keyword>
<accession>A0AAJ0D993</accession>